<reference evidence="2 3" key="1">
    <citation type="journal article" date="2021" name="MBio">
        <title>A New Model Trypanosomatid, Novymonas esmeraldas: Genomic Perception of Its 'Candidatus Pandoraea novymonadis' Endosymbiont.</title>
        <authorList>
            <person name="Zakharova A."/>
            <person name="Saura A."/>
            <person name="Butenko A."/>
            <person name="Podesvova L."/>
            <person name="Warmusova S."/>
            <person name="Kostygov A.Y."/>
            <person name="Nenarokova A."/>
            <person name="Lukes J."/>
            <person name="Opperdoes F.R."/>
            <person name="Yurchenko V."/>
        </authorList>
    </citation>
    <scope>NUCLEOTIDE SEQUENCE [LARGE SCALE GENOMIC DNA]</scope>
    <source>
        <strain evidence="2 3">E262AT.01</strain>
    </source>
</reference>
<dbReference type="Proteomes" id="UP001430356">
    <property type="component" value="Unassembled WGS sequence"/>
</dbReference>
<organism evidence="2 3">
    <name type="scientific">Novymonas esmeraldas</name>
    <dbReference type="NCBI Taxonomy" id="1808958"/>
    <lineage>
        <taxon>Eukaryota</taxon>
        <taxon>Discoba</taxon>
        <taxon>Euglenozoa</taxon>
        <taxon>Kinetoplastea</taxon>
        <taxon>Metakinetoplastina</taxon>
        <taxon>Trypanosomatida</taxon>
        <taxon>Trypanosomatidae</taxon>
        <taxon>Novymonas</taxon>
    </lineage>
</organism>
<evidence type="ECO:0000313" key="2">
    <source>
        <dbReference type="EMBL" id="KAK7194398.1"/>
    </source>
</evidence>
<name>A0AAW0EJQ2_9TRYP</name>
<sequence length="274" mass="29886">MRCSITLRRLSATAAVAAAVPRNYSNTPYVPDDSAQVVRNANKSKPTPTNRGSLATCRDGTGAVRRHPVPLPPPTALCAAASAGGTFIDPSSSTVSTRVDHHHQVGSFRQRVCAATDVSMRPLLLLLDDPRALSAAPSALPGAAEAAPRRHSYGELLQQLSCRWAAKFYGKVTFGPRNYPYPSSRWLARRFQMKKHRILKRFRFRRYKLAAVANLPFAKMIRVGMLPELKSSKTKKGDAVDMGLSSQLVTAARSSAGATKSKGKRTRPKSKYQV</sequence>
<gene>
    <name evidence="2" type="ORF">NESM_000356000</name>
</gene>
<dbReference type="EMBL" id="JAECZO010000036">
    <property type="protein sequence ID" value="KAK7194398.1"/>
    <property type="molecule type" value="Genomic_DNA"/>
</dbReference>
<protein>
    <submittedName>
        <fullName evidence="2">Uncharacterized protein</fullName>
    </submittedName>
</protein>
<dbReference type="AlphaFoldDB" id="A0AAW0EJQ2"/>
<keyword evidence="3" id="KW-1185">Reference proteome</keyword>
<evidence type="ECO:0000313" key="3">
    <source>
        <dbReference type="Proteomes" id="UP001430356"/>
    </source>
</evidence>
<accession>A0AAW0EJQ2</accession>
<feature type="region of interest" description="Disordered" evidence="1">
    <location>
        <begin position="251"/>
        <end position="274"/>
    </location>
</feature>
<dbReference type="CDD" id="cd23652">
    <property type="entry name" value="mS38"/>
    <property type="match status" value="1"/>
</dbReference>
<evidence type="ECO:0000256" key="1">
    <source>
        <dbReference type="SAM" id="MobiDB-lite"/>
    </source>
</evidence>
<comment type="caution">
    <text evidence="2">The sequence shown here is derived from an EMBL/GenBank/DDBJ whole genome shotgun (WGS) entry which is preliminary data.</text>
</comment>
<feature type="compositionally biased region" description="Basic residues" evidence="1">
    <location>
        <begin position="261"/>
        <end position="274"/>
    </location>
</feature>
<proteinExistence type="predicted"/>